<sequence>MRTAALKTLSDITQERRNSNLWNKNVNIKTDHLPIFYDIFEKEKSKKEKDSNVVNNSTLSLHIAAYENSIESDASDSDGVEKEGLKEFCNGLTAIIQNPFEFPRQQKEESSEPEVMQFKASQKLLNPNSSETSDMDGFNKLRQARNEDRLEGYVEEMSALNSGIPRLSSDSSDGEDESMDTDARPSFGGFNQQQSNYSNTSAVNPRKRHAEDHEDEPVSKTDFAKNYMKKHGYVEGKGLGRNQTGIVEPIQAVGHTKRRGLGDEKAKVLAIQVGAHWDESVEDKGIEEEALFLTCDSELRENFVISGSWIRVGKPKLTIDDENKFCNAELIKDLLDSKSVFDNLTSRELNNARARANPYETIKSAIFQNRAAVKMANMDKVFGWGLSQETDEMRRRAKCPIVSSEAPTNDYSRSSDLWYFADVCAGPGGFSEYLIWRKAYYNCHGYGFTLKGECDFKLEKFIAGSACYFDNYYGPKEDGNVYDPDNLIALEKKVKDETDGRGVHLVTCDGGFSVEGQENIQEILSKRLYLCQFLSGLSLCRVSTETSPGGNFVCKLFDIFTPFSVGLIYLMYIAFEKISLHKPVTSRPANSERYIYCENLTEIGATVIKEHLFEVNNKLESFKNQGKEKEYDVMEVIPIDKIQEDTEFMDYLVNHNETLIRKQTLYLRKYLHFAKDSGKRDKDQGKIREEALDYWEIPNIDRKAMSADENKPVQMFFNSLASKEFKINDDFQKHKKLELEKFIPKFPQELFHELYNAQILCSQLPPFLLISDYKERTFVRTVDSRGFLPMDDFPKFPRKTILLMEKVSRWSNGKKDSDVLRIVDAAVIGGDDVSKLPLKERLKAAEKFSKAYVCRNNLGLVVATASSIMPHEFQTLLNTMFSNVSAAPGSLPYTRPNEDQLHFYYPAHGIRFLRAVKEPFLKCWSRSQNNKYYFDMKHNQNYDRNEGPKFIASFWDNISEGPHYLQWNLSHHSKTTSKDILEEQFVDDTITAPAISQHIQQIFDSFCTTYGVNFN</sequence>
<accession>A0AC34F711</accession>
<protein>
    <submittedName>
        <fullName evidence="2">Cap-specific mRNA (nucleoside-2'-O-)-methyltransferase 1</fullName>
    </submittedName>
</protein>
<dbReference type="WBParaSite" id="ES5_v2.g12935.t1">
    <property type="protein sequence ID" value="ES5_v2.g12935.t1"/>
    <property type="gene ID" value="ES5_v2.g12935"/>
</dbReference>
<dbReference type="Proteomes" id="UP000887579">
    <property type="component" value="Unplaced"/>
</dbReference>
<name>A0AC34F711_9BILA</name>
<evidence type="ECO:0000313" key="2">
    <source>
        <dbReference type="WBParaSite" id="ES5_v2.g12935.t1"/>
    </source>
</evidence>
<proteinExistence type="predicted"/>
<organism evidence="1 2">
    <name type="scientific">Panagrolaimus sp. ES5</name>
    <dbReference type="NCBI Taxonomy" id="591445"/>
    <lineage>
        <taxon>Eukaryota</taxon>
        <taxon>Metazoa</taxon>
        <taxon>Ecdysozoa</taxon>
        <taxon>Nematoda</taxon>
        <taxon>Chromadorea</taxon>
        <taxon>Rhabditida</taxon>
        <taxon>Tylenchina</taxon>
        <taxon>Panagrolaimomorpha</taxon>
        <taxon>Panagrolaimoidea</taxon>
        <taxon>Panagrolaimidae</taxon>
        <taxon>Panagrolaimus</taxon>
    </lineage>
</organism>
<reference evidence="2" key="1">
    <citation type="submission" date="2022-11" db="UniProtKB">
        <authorList>
            <consortium name="WormBaseParasite"/>
        </authorList>
    </citation>
    <scope>IDENTIFICATION</scope>
</reference>
<evidence type="ECO:0000313" key="1">
    <source>
        <dbReference type="Proteomes" id="UP000887579"/>
    </source>
</evidence>